<feature type="compositionally biased region" description="Low complexity" evidence="1">
    <location>
        <begin position="201"/>
        <end position="217"/>
    </location>
</feature>
<organism evidence="5 6">
    <name type="scientific">Humibacillus xanthopallidus</name>
    <dbReference type="NCBI Taxonomy" id="412689"/>
    <lineage>
        <taxon>Bacteria</taxon>
        <taxon>Bacillati</taxon>
        <taxon>Actinomycetota</taxon>
        <taxon>Actinomycetes</taxon>
        <taxon>Micrococcales</taxon>
        <taxon>Intrasporangiaceae</taxon>
        <taxon>Humibacillus</taxon>
    </lineage>
</organism>
<dbReference type="InterPro" id="IPR019251">
    <property type="entry name" value="DUF2231_TM"/>
</dbReference>
<evidence type="ECO:0000313" key="5">
    <source>
        <dbReference type="EMBL" id="TQM58505.1"/>
    </source>
</evidence>
<feature type="compositionally biased region" description="Basic and acidic residues" evidence="1">
    <location>
        <begin position="190"/>
        <end position="200"/>
    </location>
</feature>
<evidence type="ECO:0000313" key="6">
    <source>
        <dbReference type="Proteomes" id="UP000316747"/>
    </source>
</evidence>
<feature type="domain" description="DUF2231" evidence="4">
    <location>
        <begin position="56"/>
        <end position="179"/>
    </location>
</feature>
<feature type="transmembrane region" description="Helical" evidence="2">
    <location>
        <begin position="150"/>
        <end position="170"/>
    </location>
</feature>
<reference evidence="5 6" key="1">
    <citation type="submission" date="2019-06" db="EMBL/GenBank/DDBJ databases">
        <title>Genome sequencing of plant associated microbes to promote plant fitness in Sorghum bicolor and Oryza sativa.</title>
        <authorList>
            <person name="Coleman-Derr D."/>
        </authorList>
    </citation>
    <scope>NUCLEOTIDE SEQUENCE [LARGE SCALE GENOMIC DNA]</scope>
    <source>
        <strain evidence="5 6">KV-663</strain>
    </source>
</reference>
<gene>
    <name evidence="5" type="ORF">FBY41_3873</name>
</gene>
<dbReference type="PANTHER" id="PTHR35585">
    <property type="entry name" value="HHE DOMAIN PROTEIN (AFU_ORTHOLOGUE AFUA_4G00730)"/>
    <property type="match status" value="1"/>
</dbReference>
<keyword evidence="2" id="KW-0812">Transmembrane</keyword>
<dbReference type="Pfam" id="PF09990">
    <property type="entry name" value="DUF2231"/>
    <property type="match status" value="1"/>
</dbReference>
<dbReference type="RefSeq" id="WP_141845992.1">
    <property type="nucleotide sequence ID" value="NZ_VFPM01000003.1"/>
</dbReference>
<evidence type="ECO:0000259" key="3">
    <source>
        <dbReference type="Pfam" id="PF01814"/>
    </source>
</evidence>
<comment type="caution">
    <text evidence="5">The sequence shown here is derived from an EMBL/GenBank/DDBJ whole genome shotgun (WGS) entry which is preliminary data.</text>
</comment>
<dbReference type="InterPro" id="IPR012312">
    <property type="entry name" value="Hemerythrin-like"/>
</dbReference>
<feature type="region of interest" description="Disordered" evidence="1">
    <location>
        <begin position="189"/>
        <end position="221"/>
    </location>
</feature>
<evidence type="ECO:0000256" key="2">
    <source>
        <dbReference type="SAM" id="Phobius"/>
    </source>
</evidence>
<keyword evidence="6" id="KW-1185">Reference proteome</keyword>
<name>A0A543HJK2_9MICO</name>
<accession>A0A543HJK2</accession>
<dbReference type="AlphaFoldDB" id="A0A543HJK2"/>
<feature type="domain" description="Hemerythrin-like" evidence="3">
    <location>
        <begin position="229"/>
        <end position="341"/>
    </location>
</feature>
<protein>
    <submittedName>
        <fullName evidence="5">Putative membrane protein</fullName>
    </submittedName>
</protein>
<evidence type="ECO:0000256" key="1">
    <source>
        <dbReference type="SAM" id="MobiDB-lite"/>
    </source>
</evidence>
<dbReference type="EMBL" id="VFPM01000003">
    <property type="protein sequence ID" value="TQM58505.1"/>
    <property type="molecule type" value="Genomic_DNA"/>
</dbReference>
<dbReference type="Pfam" id="PF01814">
    <property type="entry name" value="Hemerythrin"/>
    <property type="match status" value="1"/>
</dbReference>
<keyword evidence="2" id="KW-0472">Membrane</keyword>
<keyword evidence="2" id="KW-1133">Transmembrane helix</keyword>
<sequence>MTSSDEHAHRLPAPARAAVALEDNGGLDPAVDTLRSVTAPLDTSPLGAVLRGEWLGHALHPSLSDLPLGMWTATTALDLFGGTGSRDAARRLVGMGLLAAAPTALSGWAEWRRADRRSQRVGVAHAALNATAAVLYAGSWSARRRDRHRVGAVLALAGAGAAGAAGYLGGHLTAVRKVSSRHPAFAAMEGRAHGGSDDTKATAGSSAVSSAASGTPVARRRATPDEVIGAIAAQHARITTLITQVGTAGPDDRPARLRDLLGYLAGHEAVEEELLHPLLRVGNAHEVAQQRVLEEEGVGQQLEHLEQLDPASPSFSTQFDLIEDAIMHHARAEEAEELPRLAGALSEADAALVLSALAAQEAAAPKRRGSFAEMLAAAKNDVRALDIPHA</sequence>
<dbReference type="PANTHER" id="PTHR35585:SF1">
    <property type="entry name" value="HHE DOMAIN PROTEIN (AFU_ORTHOLOGUE AFUA_4G00730)"/>
    <property type="match status" value="1"/>
</dbReference>
<dbReference type="OrthoDB" id="9795104at2"/>
<evidence type="ECO:0000259" key="4">
    <source>
        <dbReference type="Pfam" id="PF09990"/>
    </source>
</evidence>
<dbReference type="Proteomes" id="UP000316747">
    <property type="component" value="Unassembled WGS sequence"/>
</dbReference>
<feature type="transmembrane region" description="Helical" evidence="2">
    <location>
        <begin position="92"/>
        <end position="109"/>
    </location>
</feature>
<feature type="transmembrane region" description="Helical" evidence="2">
    <location>
        <begin position="121"/>
        <end position="138"/>
    </location>
</feature>
<proteinExistence type="predicted"/>